<proteinExistence type="predicted"/>
<evidence type="ECO:0000313" key="1">
    <source>
        <dbReference type="EMBL" id="EQA45032.1"/>
    </source>
</evidence>
<dbReference type="STRING" id="1049789.LEP1GSC050_4170"/>
<evidence type="ECO:0000313" key="2">
    <source>
        <dbReference type="Proteomes" id="UP000015454"/>
    </source>
</evidence>
<name>T0FBT7_9LEPT</name>
<sequence length="100" mass="11864">MLVRKEAILKFLSYFDYQILKVTAWDNGSGLGLFNFFLMKIFNQKQILSTHFEYGEILLFNTYGDMHIFELEEIESIEVISDPVILALYEEHEMVSYYAF</sequence>
<dbReference type="AlphaFoldDB" id="T0FBT7"/>
<reference evidence="1" key="1">
    <citation type="submission" date="2013-05" db="EMBL/GenBank/DDBJ databases">
        <authorList>
            <person name="Harkins D.M."/>
            <person name="Durkin A.S."/>
            <person name="Brinkac L.M."/>
            <person name="Haft D.H."/>
            <person name="Selengut J.D."/>
            <person name="Sanka R."/>
            <person name="DePew J."/>
            <person name="Purushe J."/>
            <person name="Hartskeerl R.A."/>
            <person name="Ahmed A."/>
            <person name="van der Linden H."/>
            <person name="Goris M.G.A."/>
            <person name="Vinetz J.M."/>
            <person name="Sutton G.G."/>
            <person name="Nierman W.C."/>
            <person name="Fouts D.E."/>
        </authorList>
    </citation>
    <scope>NUCLEOTIDE SEQUENCE [LARGE SCALE GENOMIC DNA]</scope>
    <source>
        <strain evidence="1">5399</strain>
    </source>
</reference>
<keyword evidence="2" id="KW-1185">Reference proteome</keyword>
<dbReference type="EMBL" id="AHMO02000008">
    <property type="protein sequence ID" value="EQA45032.1"/>
    <property type="molecule type" value="Genomic_DNA"/>
</dbReference>
<organism evidence="1 2">
    <name type="scientific">Leptospira broomii serovar Hurstbridge str. 5399</name>
    <dbReference type="NCBI Taxonomy" id="1049789"/>
    <lineage>
        <taxon>Bacteria</taxon>
        <taxon>Pseudomonadati</taxon>
        <taxon>Spirochaetota</taxon>
        <taxon>Spirochaetia</taxon>
        <taxon>Leptospirales</taxon>
        <taxon>Leptospiraceae</taxon>
        <taxon>Leptospira</taxon>
    </lineage>
</organism>
<dbReference type="Proteomes" id="UP000015454">
    <property type="component" value="Unassembled WGS sequence"/>
</dbReference>
<comment type="caution">
    <text evidence="1">The sequence shown here is derived from an EMBL/GenBank/DDBJ whole genome shotgun (WGS) entry which is preliminary data.</text>
</comment>
<gene>
    <name evidence="1" type="ORF">LEP1GSC050_4170</name>
</gene>
<accession>T0FBT7</accession>
<protein>
    <submittedName>
        <fullName evidence="1">Uncharacterized protein</fullName>
    </submittedName>
</protein>